<keyword evidence="3" id="KW-0677">Repeat</keyword>
<dbReference type="PRINTS" id="PR00320">
    <property type="entry name" value="GPROTEINBRPT"/>
</dbReference>
<feature type="repeat" description="WD" evidence="5">
    <location>
        <begin position="146"/>
        <end position="175"/>
    </location>
</feature>
<evidence type="ECO:0000256" key="3">
    <source>
        <dbReference type="ARBA" id="ARBA00022737"/>
    </source>
</evidence>
<keyword evidence="2 5" id="KW-0853">WD repeat</keyword>
<comment type="caution">
    <text evidence="8">The sequence shown here is derived from an EMBL/GenBank/DDBJ whole genome shotgun (WGS) entry which is preliminary data.</text>
</comment>
<feature type="region of interest" description="Disordered" evidence="6">
    <location>
        <begin position="735"/>
        <end position="754"/>
    </location>
</feature>
<name>A0AAE0GR36_9CHLO</name>
<feature type="repeat" description="WD" evidence="5">
    <location>
        <begin position="575"/>
        <end position="605"/>
    </location>
</feature>
<dbReference type="Proteomes" id="UP001190700">
    <property type="component" value="Unassembled WGS sequence"/>
</dbReference>
<evidence type="ECO:0000313" key="8">
    <source>
        <dbReference type="EMBL" id="KAK3282643.1"/>
    </source>
</evidence>
<dbReference type="CDD" id="cd00200">
    <property type="entry name" value="WD40"/>
    <property type="match status" value="1"/>
</dbReference>
<keyword evidence="9" id="KW-1185">Reference proteome</keyword>
<comment type="subcellular location">
    <subcellularLocation>
        <location evidence="1">Nucleus</location>
        <location evidence="1">Nucleolus</location>
    </subcellularLocation>
</comment>
<dbReference type="Pfam" id="PF23748">
    <property type="entry name" value="Beta-prop_LRRK2"/>
    <property type="match status" value="1"/>
</dbReference>
<feature type="repeat" description="WD" evidence="5">
    <location>
        <begin position="482"/>
        <end position="526"/>
    </location>
</feature>
<accession>A0AAE0GR36</accession>
<dbReference type="SMART" id="SM00320">
    <property type="entry name" value="WD40"/>
    <property type="match status" value="12"/>
</dbReference>
<feature type="repeat" description="WD" evidence="5">
    <location>
        <begin position="115"/>
        <end position="129"/>
    </location>
</feature>
<dbReference type="Gene3D" id="2.130.10.10">
    <property type="entry name" value="YVTN repeat-like/Quinoprotein amine dehydrogenase"/>
    <property type="match status" value="4"/>
</dbReference>
<evidence type="ECO:0000256" key="1">
    <source>
        <dbReference type="ARBA" id="ARBA00004604"/>
    </source>
</evidence>
<gene>
    <name evidence="8" type="ORF">CYMTET_9628</name>
</gene>
<dbReference type="PANTHER" id="PTHR19848:SF0">
    <property type="entry name" value="NOTCHLESS PROTEIN HOMOLOG 1"/>
    <property type="match status" value="1"/>
</dbReference>
<dbReference type="PROSITE" id="PS00678">
    <property type="entry name" value="WD_REPEATS_1"/>
    <property type="match status" value="2"/>
</dbReference>
<evidence type="ECO:0000256" key="4">
    <source>
        <dbReference type="ARBA" id="ARBA00023242"/>
    </source>
</evidence>
<feature type="repeat" description="WD" evidence="5">
    <location>
        <begin position="60"/>
        <end position="87"/>
    </location>
</feature>
<dbReference type="InterPro" id="IPR036322">
    <property type="entry name" value="WD40_repeat_dom_sf"/>
</dbReference>
<evidence type="ECO:0000259" key="7">
    <source>
        <dbReference type="Pfam" id="PF23748"/>
    </source>
</evidence>
<dbReference type="Pfam" id="PF00400">
    <property type="entry name" value="WD40"/>
    <property type="match status" value="6"/>
</dbReference>
<dbReference type="InterPro" id="IPR015943">
    <property type="entry name" value="WD40/YVTN_repeat-like_dom_sf"/>
</dbReference>
<feature type="repeat" description="WD" evidence="5">
    <location>
        <begin position="623"/>
        <end position="664"/>
    </location>
</feature>
<dbReference type="EMBL" id="LGRX02003215">
    <property type="protein sequence ID" value="KAK3282643.1"/>
    <property type="molecule type" value="Genomic_DNA"/>
</dbReference>
<evidence type="ECO:0000256" key="2">
    <source>
        <dbReference type="ARBA" id="ARBA00022574"/>
    </source>
</evidence>
<feature type="domain" description="LRRK2 beta-propeller" evidence="7">
    <location>
        <begin position="58"/>
        <end position="202"/>
    </location>
</feature>
<dbReference type="InterPro" id="IPR056602">
    <property type="entry name" value="Beta-prop_LRRK2"/>
</dbReference>
<reference evidence="8 9" key="1">
    <citation type="journal article" date="2015" name="Genome Biol. Evol.">
        <title>Comparative Genomics of a Bacterivorous Green Alga Reveals Evolutionary Causalities and Consequences of Phago-Mixotrophic Mode of Nutrition.</title>
        <authorList>
            <person name="Burns J.A."/>
            <person name="Paasch A."/>
            <person name="Narechania A."/>
            <person name="Kim E."/>
        </authorList>
    </citation>
    <scope>NUCLEOTIDE SEQUENCE [LARGE SCALE GENOMIC DNA]</scope>
    <source>
        <strain evidence="8 9">PLY_AMNH</strain>
    </source>
</reference>
<evidence type="ECO:0000256" key="6">
    <source>
        <dbReference type="SAM" id="MobiDB-lite"/>
    </source>
</evidence>
<dbReference type="PROSITE" id="PS50294">
    <property type="entry name" value="WD_REPEATS_REGION"/>
    <property type="match status" value="3"/>
</dbReference>
<evidence type="ECO:0000313" key="9">
    <source>
        <dbReference type="Proteomes" id="UP001190700"/>
    </source>
</evidence>
<keyword evidence="4" id="KW-0539">Nucleus</keyword>
<proteinExistence type="predicted"/>
<dbReference type="SUPFAM" id="SSF50978">
    <property type="entry name" value="WD40 repeat-like"/>
    <property type="match status" value="2"/>
</dbReference>
<protein>
    <recommendedName>
        <fullName evidence="7">LRRK2 beta-propeller domain-containing protein</fullName>
    </recommendedName>
</protein>
<sequence length="754" mass="83599">MGKDGGKGSTTLEVTRTFKLNVPTSSAGENRLKGLEALTSKYGSRVVQPKEDLGCTIHFPELRFVFTGREDGSIAVWNLRSERSMSEAKFLHKHKGAVTCLLALEKGAGATLSPLLLSGSADSTIKLWDPSKVTQKGCEGACVQTLGGHGGTVTEMTRCGDYLLSASTDRTVRLWRTVHSRVATLYPWFELQKTLATCDGWVHSLCYDITHKVGDMGAIYAADSTGAVARFKPRPVEGATRGDRTHLEFDCVQNNGRVATSSPPPLVFRRLHDRGISHVRFLAELSIVLTVAYDNRARLYDSRTGQCLFVIENPHECCFTDVEWDEEHQQIYFIDKYGFFFVYDVQAEGMVFEKKLTNTPLVSIIYDKMLDSVAVSAKDRVEFWRISREVDYNALPGGHCGPVINVQVAMSGGEGSYIFSASLDNTIRVWDPYDMSCLRVLQEDRSEISCMVYSEGKSTLVTGHDNGCIRLWNLDTQSTINLTEHSNTVSCLVTAPLKRNEEFVLTGGFDGKVGIWDVRKKHSVRPHLVTMFEAHPNSEILCLLHDSIKATIITAGNDAVIKVWSATTYELVGEHRGHLEAVICLTLDANFLFSGSEDCSIRVWDSLAKGGTHVKGRTHIKTLQGHQRPVTGIAILEETGHLVSCSLDGSLRIWNYTMGEVLKTFRHKEELRCLAFRPDTNAMLVGTMQDNILLFPLPEDMHQLTRRTSSANSSVPAELKGYEDILEKLEEQEAAELAAAAAEEEEGYSSPDAH</sequence>
<evidence type="ECO:0000256" key="5">
    <source>
        <dbReference type="PROSITE-ProRule" id="PRU00221"/>
    </source>
</evidence>
<feature type="repeat" description="WD" evidence="5">
    <location>
        <begin position="441"/>
        <end position="482"/>
    </location>
</feature>
<dbReference type="PROSITE" id="PS50082">
    <property type="entry name" value="WD_REPEATS_2"/>
    <property type="match status" value="8"/>
</dbReference>
<dbReference type="PANTHER" id="PTHR19848">
    <property type="entry name" value="WD40 REPEAT PROTEIN"/>
    <property type="match status" value="1"/>
</dbReference>
<dbReference type="InterPro" id="IPR020472">
    <property type="entry name" value="WD40_PAC1"/>
</dbReference>
<dbReference type="AlphaFoldDB" id="A0AAE0GR36"/>
<feature type="repeat" description="WD" evidence="5">
    <location>
        <begin position="396"/>
        <end position="431"/>
    </location>
</feature>
<dbReference type="InterPro" id="IPR019775">
    <property type="entry name" value="WD40_repeat_CS"/>
</dbReference>
<organism evidence="8 9">
    <name type="scientific">Cymbomonas tetramitiformis</name>
    <dbReference type="NCBI Taxonomy" id="36881"/>
    <lineage>
        <taxon>Eukaryota</taxon>
        <taxon>Viridiplantae</taxon>
        <taxon>Chlorophyta</taxon>
        <taxon>Pyramimonadophyceae</taxon>
        <taxon>Pyramimonadales</taxon>
        <taxon>Pyramimonadaceae</taxon>
        <taxon>Cymbomonas</taxon>
    </lineage>
</organism>
<dbReference type="InterPro" id="IPR001680">
    <property type="entry name" value="WD40_rpt"/>
</dbReference>